<dbReference type="PATRIC" id="fig|1173022.3.peg.4997"/>
<keyword evidence="2 5" id="KW-0545">Nucleotide biosynthesis</keyword>
<proteinExistence type="inferred from homology"/>
<feature type="binding site" evidence="5">
    <location>
        <begin position="10"/>
        <end position="15"/>
    </location>
    <ligand>
        <name>ATP</name>
        <dbReference type="ChEBI" id="CHEBI:30616"/>
    </ligand>
</feature>
<evidence type="ECO:0000256" key="3">
    <source>
        <dbReference type="ARBA" id="ARBA00022741"/>
    </source>
</evidence>
<dbReference type="KEGG" id="cep:Cri9333_4626"/>
<keyword evidence="5" id="KW-0963">Cytoplasm</keyword>
<comment type="function">
    <text evidence="5">Catalyzes the reversible transfer of the terminal phosphate group between ATP and AMP. Plays an important role in cellular energy homeostasis and in adenine nucleotide metabolism.</text>
</comment>
<dbReference type="GO" id="GO:0044209">
    <property type="term" value="P:AMP salvage"/>
    <property type="evidence" value="ECO:0007669"/>
    <property type="project" value="UniProtKB-UniRule"/>
</dbReference>
<dbReference type="InterPro" id="IPR000850">
    <property type="entry name" value="Adenylat/UMP-CMP_kin"/>
</dbReference>
<comment type="caution">
    <text evidence="5">Lacks conserved residue(s) required for the propagation of feature annotation.</text>
</comment>
<gene>
    <name evidence="5" type="primary">adk</name>
    <name evidence="8" type="ORF">Cri9333_4626</name>
</gene>
<comment type="similarity">
    <text evidence="5 6">Belongs to the adenylate kinase family.</text>
</comment>
<feature type="binding site" evidence="5">
    <location>
        <position position="31"/>
    </location>
    <ligand>
        <name>AMP</name>
        <dbReference type="ChEBI" id="CHEBI:456215"/>
    </ligand>
</feature>
<dbReference type="AlphaFoldDB" id="K9W5D1"/>
<dbReference type="HOGENOM" id="CLU_032354_1_2_3"/>
<keyword evidence="4 5" id="KW-0418">Kinase</keyword>
<dbReference type="InterPro" id="IPR033690">
    <property type="entry name" value="Adenylat_kinase_CS"/>
</dbReference>
<evidence type="ECO:0000256" key="2">
    <source>
        <dbReference type="ARBA" id="ARBA00022727"/>
    </source>
</evidence>
<dbReference type="eggNOG" id="COG0563">
    <property type="taxonomic scope" value="Bacteria"/>
</dbReference>
<keyword evidence="3 5" id="KW-0547">Nucleotide-binding</keyword>
<evidence type="ECO:0000256" key="6">
    <source>
        <dbReference type="RuleBase" id="RU003330"/>
    </source>
</evidence>
<dbReference type="CDD" id="cd01428">
    <property type="entry name" value="ADK"/>
    <property type="match status" value="1"/>
</dbReference>
<feature type="region of interest" description="NMP" evidence="5">
    <location>
        <begin position="30"/>
        <end position="59"/>
    </location>
</feature>
<dbReference type="PRINTS" id="PR00094">
    <property type="entry name" value="ADENYLTKNASE"/>
</dbReference>
<dbReference type="STRING" id="1173022.Cri9333_4626"/>
<accession>K9W5D1</accession>
<reference evidence="8 9" key="1">
    <citation type="submission" date="2012-06" db="EMBL/GenBank/DDBJ databases">
        <title>Finished chromosome of genome of Crinalium epipsammum PCC 9333.</title>
        <authorList>
            <consortium name="US DOE Joint Genome Institute"/>
            <person name="Gugger M."/>
            <person name="Coursin T."/>
            <person name="Rippka R."/>
            <person name="Tandeau De Marsac N."/>
            <person name="Huntemann M."/>
            <person name="Wei C.-L."/>
            <person name="Han J."/>
            <person name="Detter J.C."/>
            <person name="Han C."/>
            <person name="Tapia R."/>
            <person name="Davenport K."/>
            <person name="Daligault H."/>
            <person name="Erkkila T."/>
            <person name="Gu W."/>
            <person name="Munk A.C.C."/>
            <person name="Teshima H."/>
            <person name="Xu Y."/>
            <person name="Chain P."/>
            <person name="Chen A."/>
            <person name="Krypides N."/>
            <person name="Mavromatis K."/>
            <person name="Markowitz V."/>
            <person name="Szeto E."/>
            <person name="Ivanova N."/>
            <person name="Mikhailova N."/>
            <person name="Ovchinnikova G."/>
            <person name="Pagani I."/>
            <person name="Pati A."/>
            <person name="Goodwin L."/>
            <person name="Peters L."/>
            <person name="Pitluck S."/>
            <person name="Woyke T."/>
            <person name="Kerfeld C."/>
        </authorList>
    </citation>
    <scope>NUCLEOTIDE SEQUENCE [LARGE SCALE GENOMIC DNA]</scope>
    <source>
        <strain evidence="8 9">PCC 9333</strain>
    </source>
</reference>
<feature type="binding site" evidence="5">
    <location>
        <begin position="57"/>
        <end position="59"/>
    </location>
    <ligand>
        <name>AMP</name>
        <dbReference type="ChEBI" id="CHEBI:456215"/>
    </ligand>
</feature>
<keyword evidence="5 7" id="KW-0067">ATP-binding</keyword>
<evidence type="ECO:0000313" key="8">
    <source>
        <dbReference type="EMBL" id="AFZ15406.1"/>
    </source>
</evidence>
<dbReference type="SUPFAM" id="SSF52540">
    <property type="entry name" value="P-loop containing nucleoside triphosphate hydrolases"/>
    <property type="match status" value="1"/>
</dbReference>
<dbReference type="UniPathway" id="UPA00588">
    <property type="reaction ID" value="UER00649"/>
</dbReference>
<dbReference type="NCBIfam" id="NF001381">
    <property type="entry name" value="PRK00279.1-3"/>
    <property type="match status" value="1"/>
</dbReference>
<dbReference type="EMBL" id="CP003620">
    <property type="protein sequence ID" value="AFZ15406.1"/>
    <property type="molecule type" value="Genomic_DNA"/>
</dbReference>
<dbReference type="HAMAP" id="MF_00235">
    <property type="entry name" value="Adenylate_kinase_Adk"/>
    <property type="match status" value="1"/>
</dbReference>
<dbReference type="EC" id="2.7.4.3" evidence="5 7"/>
<evidence type="ECO:0000256" key="4">
    <source>
        <dbReference type="ARBA" id="ARBA00022777"/>
    </source>
</evidence>
<dbReference type="GO" id="GO:0004017">
    <property type="term" value="F:AMP kinase activity"/>
    <property type="evidence" value="ECO:0007669"/>
    <property type="project" value="UniProtKB-UniRule"/>
</dbReference>
<feature type="binding site" evidence="5">
    <location>
        <position position="127"/>
    </location>
    <ligand>
        <name>ATP</name>
        <dbReference type="ChEBI" id="CHEBI:30616"/>
    </ligand>
</feature>
<organism evidence="8 9">
    <name type="scientific">Crinalium epipsammum PCC 9333</name>
    <dbReference type="NCBI Taxonomy" id="1173022"/>
    <lineage>
        <taxon>Bacteria</taxon>
        <taxon>Bacillati</taxon>
        <taxon>Cyanobacteriota</taxon>
        <taxon>Cyanophyceae</taxon>
        <taxon>Gomontiellales</taxon>
        <taxon>Gomontiellaceae</taxon>
        <taxon>Crinalium</taxon>
    </lineage>
</organism>
<dbReference type="PANTHER" id="PTHR23359">
    <property type="entry name" value="NUCLEOTIDE KINASE"/>
    <property type="match status" value="1"/>
</dbReference>
<dbReference type="InterPro" id="IPR027417">
    <property type="entry name" value="P-loop_NTPase"/>
</dbReference>
<comment type="subunit">
    <text evidence="5 7">Monomer.</text>
</comment>
<feature type="binding site" evidence="5">
    <location>
        <begin position="85"/>
        <end position="88"/>
    </location>
    <ligand>
        <name>AMP</name>
        <dbReference type="ChEBI" id="CHEBI:456215"/>
    </ligand>
</feature>
<comment type="subcellular location">
    <subcellularLocation>
        <location evidence="5 7">Cytoplasm</location>
    </subcellularLocation>
</comment>
<dbReference type="Pfam" id="PF00406">
    <property type="entry name" value="ADK"/>
    <property type="match status" value="1"/>
</dbReference>
<evidence type="ECO:0000256" key="7">
    <source>
        <dbReference type="RuleBase" id="RU003331"/>
    </source>
</evidence>
<feature type="binding site" evidence="5">
    <location>
        <position position="92"/>
    </location>
    <ligand>
        <name>AMP</name>
        <dbReference type="ChEBI" id="CHEBI:456215"/>
    </ligand>
</feature>
<protein>
    <recommendedName>
        <fullName evidence="5 7">Adenylate kinase</fullName>
        <shortName evidence="5">AK</shortName>
        <ecNumber evidence="5 7">2.7.4.3</ecNumber>
    </recommendedName>
    <alternativeName>
        <fullName evidence="5">ATP-AMP transphosphorylase</fullName>
    </alternativeName>
    <alternativeName>
        <fullName evidence="5">ATP:AMP phosphotransferase</fullName>
    </alternativeName>
    <alternativeName>
        <fullName evidence="5">Adenylate monophosphate kinase</fullName>
    </alternativeName>
</protein>
<dbReference type="PROSITE" id="PS00113">
    <property type="entry name" value="ADENYLATE_KINASE"/>
    <property type="match status" value="1"/>
</dbReference>
<dbReference type="Proteomes" id="UP000010472">
    <property type="component" value="Chromosome"/>
</dbReference>
<feature type="binding site" evidence="5">
    <location>
        <position position="129"/>
    </location>
    <ligand>
        <name>AMP</name>
        <dbReference type="ChEBI" id="CHEBI:456215"/>
    </ligand>
</feature>
<evidence type="ECO:0000256" key="5">
    <source>
        <dbReference type="HAMAP-Rule" id="MF_00235"/>
    </source>
</evidence>
<name>K9W5D1_9CYAN</name>
<keyword evidence="1 5" id="KW-0808">Transferase</keyword>
<evidence type="ECO:0000313" key="9">
    <source>
        <dbReference type="Proteomes" id="UP000010472"/>
    </source>
</evidence>
<feature type="binding site" evidence="5">
    <location>
        <position position="140"/>
    </location>
    <ligand>
        <name>AMP</name>
        <dbReference type="ChEBI" id="CHEBI:456215"/>
    </ligand>
</feature>
<dbReference type="Gene3D" id="3.40.50.300">
    <property type="entry name" value="P-loop containing nucleotide triphosphate hydrolases"/>
    <property type="match status" value="1"/>
</dbReference>
<comment type="pathway">
    <text evidence="5">Purine metabolism; AMP biosynthesis via salvage pathway; AMP from ADP: step 1/1.</text>
</comment>
<dbReference type="OrthoDB" id="9805030at2"/>
<dbReference type="RefSeq" id="WP_015205496.1">
    <property type="nucleotide sequence ID" value="NC_019753.1"/>
</dbReference>
<comment type="domain">
    <text evidence="5">Consists of three domains, a large central CORE domain and two small peripheral domains, NMPbind and LID, which undergo movements during catalysis. The LID domain closes over the site of phosphoryl transfer upon ATP binding. Assembling and dissambling the active center during each catalytic cycle provides an effective means to prevent ATP hydrolysis.</text>
</comment>
<sequence>MRLVILGGAGAGKGTQAQLLCSKLSIPWISTGNMLLSAIASQTPLGLQAKPYVDQGELVPDELMIEFMRQRLLQPDAQNGWFLDGYPRTAFQAEELNFLLDNLGQKLNKAIWLDVPESVMLTRSAQRGRLDDQPEIIQRRIALFNERTLPILEYYQPRQKLLQINGNQPPEQVHQDIWQKLFSST</sequence>
<feature type="binding site" evidence="5">
    <location>
        <position position="168"/>
    </location>
    <ligand>
        <name>ATP</name>
        <dbReference type="ChEBI" id="CHEBI:30616"/>
    </ligand>
</feature>
<dbReference type="GO" id="GO:0005737">
    <property type="term" value="C:cytoplasm"/>
    <property type="evidence" value="ECO:0007669"/>
    <property type="project" value="UniProtKB-SubCell"/>
</dbReference>
<keyword evidence="9" id="KW-1185">Reference proteome</keyword>
<comment type="catalytic activity">
    <reaction evidence="5 7">
        <text>AMP + ATP = 2 ADP</text>
        <dbReference type="Rhea" id="RHEA:12973"/>
        <dbReference type="ChEBI" id="CHEBI:30616"/>
        <dbReference type="ChEBI" id="CHEBI:456215"/>
        <dbReference type="ChEBI" id="CHEBI:456216"/>
        <dbReference type="EC" id="2.7.4.3"/>
    </reaction>
</comment>
<evidence type="ECO:0000256" key="1">
    <source>
        <dbReference type="ARBA" id="ARBA00022679"/>
    </source>
</evidence>
<dbReference type="GO" id="GO:0005524">
    <property type="term" value="F:ATP binding"/>
    <property type="evidence" value="ECO:0007669"/>
    <property type="project" value="UniProtKB-UniRule"/>
</dbReference>